<keyword evidence="8" id="KW-1185">Reference proteome</keyword>
<feature type="domain" description="FAD-binding PCMH-type" evidence="6">
    <location>
        <begin position="47"/>
        <end position="217"/>
    </location>
</feature>
<comment type="similarity">
    <text evidence="2">Belongs to the oxygen-dependent FAD-linked oxidoreductase family.</text>
</comment>
<name>A0ABS4VX81_9PSEU</name>
<keyword evidence="4" id="KW-0274">FAD</keyword>
<dbReference type="Gene3D" id="3.30.465.10">
    <property type="match status" value="1"/>
</dbReference>
<evidence type="ECO:0000313" key="7">
    <source>
        <dbReference type="EMBL" id="MBP2368522.1"/>
    </source>
</evidence>
<dbReference type="InterPro" id="IPR016169">
    <property type="entry name" value="FAD-bd_PCMH_sub2"/>
</dbReference>
<evidence type="ECO:0000256" key="5">
    <source>
        <dbReference type="ARBA" id="ARBA00023002"/>
    </source>
</evidence>
<accession>A0ABS4VX81</accession>
<dbReference type="InterPro" id="IPR036318">
    <property type="entry name" value="FAD-bd_PCMH-like_sf"/>
</dbReference>
<evidence type="ECO:0000256" key="4">
    <source>
        <dbReference type="ARBA" id="ARBA00022827"/>
    </source>
</evidence>
<dbReference type="EMBL" id="JAGINU010000001">
    <property type="protein sequence ID" value="MBP2368522.1"/>
    <property type="molecule type" value="Genomic_DNA"/>
</dbReference>
<evidence type="ECO:0000256" key="3">
    <source>
        <dbReference type="ARBA" id="ARBA00022630"/>
    </source>
</evidence>
<evidence type="ECO:0000313" key="8">
    <source>
        <dbReference type="Proteomes" id="UP001519295"/>
    </source>
</evidence>
<reference evidence="7 8" key="1">
    <citation type="submission" date="2021-03" db="EMBL/GenBank/DDBJ databases">
        <title>Sequencing the genomes of 1000 actinobacteria strains.</title>
        <authorList>
            <person name="Klenk H.-P."/>
        </authorList>
    </citation>
    <scope>NUCLEOTIDE SEQUENCE [LARGE SCALE GENOMIC DNA]</scope>
    <source>
        <strain evidence="7 8">DSM 45256</strain>
    </source>
</reference>
<dbReference type="Pfam" id="PF01565">
    <property type="entry name" value="FAD_binding_4"/>
    <property type="match status" value="1"/>
</dbReference>
<dbReference type="InterPro" id="IPR006093">
    <property type="entry name" value="Oxy_OxRdtase_FAD_BS"/>
</dbReference>
<gene>
    <name evidence="7" type="ORF">JOF36_004218</name>
</gene>
<comment type="cofactor">
    <cofactor evidence="1">
        <name>FAD</name>
        <dbReference type="ChEBI" id="CHEBI:57692"/>
    </cofactor>
</comment>
<evidence type="ECO:0000256" key="2">
    <source>
        <dbReference type="ARBA" id="ARBA00005466"/>
    </source>
</evidence>
<dbReference type="PANTHER" id="PTHR42973:SF39">
    <property type="entry name" value="FAD-BINDING PCMH-TYPE DOMAIN-CONTAINING PROTEIN"/>
    <property type="match status" value="1"/>
</dbReference>
<dbReference type="PROSITE" id="PS00862">
    <property type="entry name" value="OX2_COVAL_FAD"/>
    <property type="match status" value="1"/>
</dbReference>
<dbReference type="RefSeq" id="WP_245350922.1">
    <property type="nucleotide sequence ID" value="NZ_JAGINU010000001.1"/>
</dbReference>
<keyword evidence="3" id="KW-0285">Flavoprotein</keyword>
<evidence type="ECO:0000259" key="6">
    <source>
        <dbReference type="PROSITE" id="PS51387"/>
    </source>
</evidence>
<organism evidence="7 8">
    <name type="scientific">Pseudonocardia parietis</name>
    <dbReference type="NCBI Taxonomy" id="570936"/>
    <lineage>
        <taxon>Bacteria</taxon>
        <taxon>Bacillati</taxon>
        <taxon>Actinomycetota</taxon>
        <taxon>Actinomycetes</taxon>
        <taxon>Pseudonocardiales</taxon>
        <taxon>Pseudonocardiaceae</taxon>
        <taxon>Pseudonocardia</taxon>
    </lineage>
</organism>
<dbReference type="InterPro" id="IPR006094">
    <property type="entry name" value="Oxid_FAD_bind_N"/>
</dbReference>
<dbReference type="PROSITE" id="PS51387">
    <property type="entry name" value="FAD_PCMH"/>
    <property type="match status" value="1"/>
</dbReference>
<dbReference type="InterPro" id="IPR016167">
    <property type="entry name" value="FAD-bd_PCMH_sub1"/>
</dbReference>
<dbReference type="Proteomes" id="UP001519295">
    <property type="component" value="Unassembled WGS sequence"/>
</dbReference>
<dbReference type="Gene3D" id="3.40.462.20">
    <property type="match status" value="1"/>
</dbReference>
<dbReference type="InterPro" id="IPR050416">
    <property type="entry name" value="FAD-linked_Oxidoreductase"/>
</dbReference>
<comment type="caution">
    <text evidence="7">The sequence shown here is derived from an EMBL/GenBank/DDBJ whole genome shotgun (WGS) entry which is preliminary data.</text>
</comment>
<sequence length="467" mass="49434">MTTTQTTAADIRERTWVQALRATMTGDVIDRSDARYDEARRVWNGMIDRYPGAVARCADTADVVAAVEVARAHRPAVSIRGGGHQVAGSAVCDDGLVLDLSTMTGIHVDAHTRTARVGAGARWAELNRATQRYGLVTPGGEVSETGVAGLTLGGGLGALQRAFGLSCDSLRSVEIVTADGTVRRASTQHHPDLFWAVRGGGRGLGVVTEFEFDLYPLGPQVANALVLYPYEEARSVLAAWRTLVDRLPDTVSPEFALWSVPPDPEIPAEMHGTPVVLVAGLYAGDAQEGLDVLAPMARLGTPLLDATGIVDYTASQSGLDALFPAGGRYYFTSHFLDDVDDAVAAALVAADADRPNPESLIIIRTLGGAVARVGAGDSAFAHRRARFNVSFDAGWSDPALDGTAIGWARSGWAALRPFATGGVYVNFAGLGEDIDRAATYGRHAARLTEIQRIYDPDRILVEAAGCP</sequence>
<proteinExistence type="inferred from homology"/>
<dbReference type="PANTHER" id="PTHR42973">
    <property type="entry name" value="BINDING OXIDOREDUCTASE, PUTATIVE (AFU_ORTHOLOGUE AFUA_1G17690)-RELATED"/>
    <property type="match status" value="1"/>
</dbReference>
<dbReference type="Gene3D" id="3.30.43.10">
    <property type="entry name" value="Uridine Diphospho-n-acetylenolpyruvylglucosamine Reductase, domain 2"/>
    <property type="match status" value="1"/>
</dbReference>
<dbReference type="InterPro" id="IPR016166">
    <property type="entry name" value="FAD-bd_PCMH"/>
</dbReference>
<evidence type="ECO:0000256" key="1">
    <source>
        <dbReference type="ARBA" id="ARBA00001974"/>
    </source>
</evidence>
<protein>
    <submittedName>
        <fullName evidence="7">FAD/FMN-containing dehydrogenase</fullName>
    </submittedName>
</protein>
<keyword evidence="5" id="KW-0560">Oxidoreductase</keyword>
<dbReference type="SUPFAM" id="SSF56176">
    <property type="entry name" value="FAD-binding/transporter-associated domain-like"/>
    <property type="match status" value="1"/>
</dbReference>